<dbReference type="PANTHER" id="PTHR38133">
    <property type="entry name" value="SLR1429 PROTEIN"/>
    <property type="match status" value="1"/>
</dbReference>
<keyword evidence="5" id="KW-1185">Reference proteome</keyword>
<dbReference type="InterPro" id="IPR007527">
    <property type="entry name" value="Znf_SWIM"/>
</dbReference>
<dbReference type="PROSITE" id="PS50966">
    <property type="entry name" value="ZF_SWIM"/>
    <property type="match status" value="1"/>
</dbReference>
<evidence type="ECO:0000259" key="3">
    <source>
        <dbReference type="PROSITE" id="PS50966"/>
    </source>
</evidence>
<gene>
    <name evidence="4" type="ORF">DF222_01475</name>
</gene>
<protein>
    <recommendedName>
        <fullName evidence="3">SWIM-type domain-containing protein</fullName>
    </recommendedName>
</protein>
<dbReference type="PANTHER" id="PTHR38133:SF1">
    <property type="entry name" value="SLR1429 PROTEIN"/>
    <property type="match status" value="1"/>
</dbReference>
<dbReference type="Proteomes" id="UP000244989">
    <property type="component" value="Unassembled WGS sequence"/>
</dbReference>
<dbReference type="RefSeq" id="WP_108431753.1">
    <property type="nucleotide sequence ID" value="NZ_CP026947.1"/>
</dbReference>
<keyword evidence="1" id="KW-0862">Zinc</keyword>
<dbReference type="EMBL" id="QEEZ01000002">
    <property type="protein sequence ID" value="PWC02642.1"/>
    <property type="molecule type" value="Genomic_DNA"/>
</dbReference>
<comment type="caution">
    <text evidence="4">The sequence shown here is derived from an EMBL/GenBank/DDBJ whole genome shotgun (WGS) entry which is preliminary data.</text>
</comment>
<dbReference type="AlphaFoldDB" id="A0A2U1T9I0"/>
<evidence type="ECO:0000256" key="1">
    <source>
        <dbReference type="PROSITE-ProRule" id="PRU00325"/>
    </source>
</evidence>
<dbReference type="KEGG" id="cyz:C3B44_07005"/>
<sequence length="271" mass="30604">MAEKNAPRKRVQHDNVIYANFGARQRVESSQDLPERRVDRQVSPAAARVINAVVPHADQGRRTRGRDYARNGNVVEIQENKGAIHAQVAGSQLAPFNVTMWLPHRAHEDIEAAVQELNRIPNGLQRAQRGQLDGQILDELFAQESELRFTCDCPDNHRVCKHIVAVADRVAARIDSDPGLIFRVRGFNLSSIARRLERSVEHRTTQTPVHSDPDFWDGGKLPDLPEPKVAPALDDSDSDQLQKAMRMISYTNIDQLRAVSDIEDLYDYLTH</sequence>
<dbReference type="Pfam" id="PF04434">
    <property type="entry name" value="SWIM"/>
    <property type="match status" value="1"/>
</dbReference>
<accession>A0A2U1T9I0</accession>
<dbReference type="GO" id="GO:0008270">
    <property type="term" value="F:zinc ion binding"/>
    <property type="evidence" value="ECO:0007669"/>
    <property type="project" value="UniProtKB-KW"/>
</dbReference>
<feature type="region of interest" description="Disordered" evidence="2">
    <location>
        <begin position="201"/>
        <end position="221"/>
    </location>
</feature>
<organism evidence="4 5">
    <name type="scientific">Corynebacterium yudongzhengii</name>
    <dbReference type="NCBI Taxonomy" id="2080740"/>
    <lineage>
        <taxon>Bacteria</taxon>
        <taxon>Bacillati</taxon>
        <taxon>Actinomycetota</taxon>
        <taxon>Actinomycetes</taxon>
        <taxon>Mycobacteriales</taxon>
        <taxon>Corynebacteriaceae</taxon>
        <taxon>Corynebacterium</taxon>
    </lineage>
</organism>
<evidence type="ECO:0000313" key="4">
    <source>
        <dbReference type="EMBL" id="PWC02642.1"/>
    </source>
</evidence>
<keyword evidence="1" id="KW-0863">Zinc-finger</keyword>
<keyword evidence="1" id="KW-0479">Metal-binding</keyword>
<dbReference type="OrthoDB" id="188274at2"/>
<reference evidence="5" key="1">
    <citation type="submission" date="2018-04" db="EMBL/GenBank/DDBJ databases">
        <authorList>
            <person name="Liu S."/>
            <person name="Wang Z."/>
            <person name="Li J."/>
        </authorList>
    </citation>
    <scope>NUCLEOTIDE SEQUENCE [LARGE SCALE GENOMIC DNA]</scope>
    <source>
        <strain evidence="5">2189</strain>
    </source>
</reference>
<feature type="domain" description="SWIM-type" evidence="3">
    <location>
        <begin position="136"/>
        <end position="171"/>
    </location>
</feature>
<evidence type="ECO:0000313" key="5">
    <source>
        <dbReference type="Proteomes" id="UP000244989"/>
    </source>
</evidence>
<evidence type="ECO:0000256" key="2">
    <source>
        <dbReference type="SAM" id="MobiDB-lite"/>
    </source>
</evidence>
<proteinExistence type="predicted"/>
<name>A0A2U1T9I0_9CORY</name>